<evidence type="ECO:0000313" key="4">
    <source>
        <dbReference type="EMBL" id="AGF79352.1"/>
    </source>
</evidence>
<feature type="domain" description="M23ase beta-sheet core" evidence="3">
    <location>
        <begin position="340"/>
        <end position="434"/>
    </location>
</feature>
<evidence type="ECO:0000259" key="3">
    <source>
        <dbReference type="Pfam" id="PF01551"/>
    </source>
</evidence>
<dbReference type="Pfam" id="PF01551">
    <property type="entry name" value="Peptidase_M23"/>
    <property type="match status" value="1"/>
</dbReference>
<dbReference type="HOGENOM" id="CLU_048239_0_0_7"/>
<keyword evidence="2" id="KW-0472">Membrane</keyword>
<keyword evidence="2" id="KW-1133">Transmembrane helix</keyword>
<name>M1PCL1_DESSD</name>
<dbReference type="PANTHER" id="PTHR21666:SF289">
    <property type="entry name" value="L-ALA--D-GLU ENDOPEPTIDASE"/>
    <property type="match status" value="1"/>
</dbReference>
<dbReference type="InterPro" id="IPR011055">
    <property type="entry name" value="Dup_hybrid_motif"/>
</dbReference>
<dbReference type="CDD" id="cd12797">
    <property type="entry name" value="M23_peptidase"/>
    <property type="match status" value="1"/>
</dbReference>
<reference evidence="5" key="1">
    <citation type="journal article" date="2013" name="Stand. Genomic Sci.">
        <title>Complete genome sequence of Desulfocapsa sulfexigens, a marine deltaproteobacterium specialized in disproportionating inorganic sulfur compounds.</title>
        <authorList>
            <person name="Finster K.W."/>
            <person name="Kjeldsen K.U."/>
            <person name="Kube M."/>
            <person name="Reinhardt R."/>
            <person name="Mussmann M."/>
            <person name="Amann R."/>
            <person name="Schreiber L."/>
        </authorList>
    </citation>
    <scope>NUCLEOTIDE SEQUENCE [LARGE SCALE GENOMIC DNA]</scope>
    <source>
        <strain evidence="5">DSM 10523 / SB164P1</strain>
    </source>
</reference>
<keyword evidence="1" id="KW-0732">Signal</keyword>
<dbReference type="EMBL" id="CP003985">
    <property type="protein sequence ID" value="AGF79352.1"/>
    <property type="molecule type" value="Genomic_DNA"/>
</dbReference>
<dbReference type="eggNOG" id="COG0739">
    <property type="taxonomic scope" value="Bacteria"/>
</dbReference>
<dbReference type="RefSeq" id="WP_015405038.1">
    <property type="nucleotide sequence ID" value="NC_020304.1"/>
</dbReference>
<keyword evidence="2" id="KW-0812">Transmembrane</keyword>
<dbReference type="KEGG" id="dsf:UWK_02821"/>
<dbReference type="OrthoDB" id="9765786at2"/>
<dbReference type="SUPFAM" id="SSF51261">
    <property type="entry name" value="Duplicated hybrid motif"/>
    <property type="match status" value="1"/>
</dbReference>
<dbReference type="InterPro" id="IPR050570">
    <property type="entry name" value="Cell_wall_metabolism_enzyme"/>
</dbReference>
<evidence type="ECO:0000256" key="1">
    <source>
        <dbReference type="ARBA" id="ARBA00022729"/>
    </source>
</evidence>
<dbReference type="GO" id="GO:0004222">
    <property type="term" value="F:metalloendopeptidase activity"/>
    <property type="evidence" value="ECO:0007669"/>
    <property type="project" value="TreeGrafter"/>
</dbReference>
<proteinExistence type="predicted"/>
<evidence type="ECO:0000256" key="2">
    <source>
        <dbReference type="SAM" id="Phobius"/>
    </source>
</evidence>
<dbReference type="Proteomes" id="UP000011721">
    <property type="component" value="Chromosome"/>
</dbReference>
<dbReference type="InterPro" id="IPR016047">
    <property type="entry name" value="M23ase_b-sheet_dom"/>
</dbReference>
<dbReference type="AlphaFoldDB" id="M1PCL1"/>
<organism evidence="4 5">
    <name type="scientific">Desulfocapsa sulfexigens (strain DSM 10523 / SB164P1)</name>
    <dbReference type="NCBI Taxonomy" id="1167006"/>
    <lineage>
        <taxon>Bacteria</taxon>
        <taxon>Pseudomonadati</taxon>
        <taxon>Thermodesulfobacteriota</taxon>
        <taxon>Desulfobulbia</taxon>
        <taxon>Desulfobulbales</taxon>
        <taxon>Desulfocapsaceae</taxon>
        <taxon>Desulfocapsa</taxon>
    </lineage>
</organism>
<accession>M1PCL1</accession>
<dbReference type="PANTHER" id="PTHR21666">
    <property type="entry name" value="PEPTIDASE-RELATED"/>
    <property type="match status" value="1"/>
</dbReference>
<feature type="transmembrane region" description="Helical" evidence="2">
    <location>
        <begin position="15"/>
        <end position="37"/>
    </location>
</feature>
<dbReference type="PATRIC" id="fig|1167006.5.peg.3048"/>
<evidence type="ECO:0000313" key="5">
    <source>
        <dbReference type="Proteomes" id="UP000011721"/>
    </source>
</evidence>
<gene>
    <name evidence="4" type="ordered locus">UWK_02821</name>
</gene>
<dbReference type="Gene3D" id="2.70.70.10">
    <property type="entry name" value="Glucose Permease (Domain IIA)"/>
    <property type="match status" value="1"/>
</dbReference>
<protein>
    <submittedName>
        <fullName evidence="4">Metalloendopeptidase-like membrane protein</fullName>
    </submittedName>
</protein>
<dbReference type="STRING" id="1167006.UWK_02821"/>
<keyword evidence="5" id="KW-1185">Reference proteome</keyword>
<sequence>MTLLQNSHRKKRSSFPFFLIIFMILAAAGGYAFITWFEGEKPLIVADTLPSYIGKETPLSFTVSDQKSGLRSIQILLIQKNTEKILLSKEFSRPGKNGSGGTASEDISLTIDTKKFKEGQATLKITARDYSLRGLLKGNSTELLHPVTIDTKPPKVSIIHSERYIQVGGAGIVVYRAEDSVKQGVKINDTYHPGFPVTDGSDFKFISYIAVPHFAETINESVVIAEDGAGNRTVKPFTPVLKKKNLKQDRINIGDNFLNTKIPEFEEHYPEMEGDLVQKYLYTNRTVRELNNQKIHDLCMNPDPKRLWSGSFLRMAGSGRAGFADHRTYYYQDKAIDNQVHLGMDIASTQHVRIKAAGSGKVIFGEYLGIYGNMVMLDHGQGVFSLYSHLSQINVAVGDSLNKGDILGHSGTSGMAGGDHLHFSMLVNGIFVTPKEWWDQHWIDVTIDGPLVDAKF</sequence>